<evidence type="ECO:0000313" key="2">
    <source>
        <dbReference type="EMBL" id="RSH90608.1"/>
    </source>
</evidence>
<evidence type="ECO:0000313" key="3">
    <source>
        <dbReference type="Proteomes" id="UP000279259"/>
    </source>
</evidence>
<keyword evidence="1" id="KW-0732">Signal</keyword>
<keyword evidence="3" id="KW-1185">Reference proteome</keyword>
<dbReference type="OrthoDB" id="3224560at2759"/>
<evidence type="ECO:0000256" key="1">
    <source>
        <dbReference type="SAM" id="SignalP"/>
    </source>
</evidence>
<gene>
    <name evidence="2" type="ORF">EHS25_001213</name>
</gene>
<comment type="caution">
    <text evidence="2">The sequence shown here is derived from an EMBL/GenBank/DDBJ whole genome shotgun (WGS) entry which is preliminary data.</text>
</comment>
<protein>
    <submittedName>
        <fullName evidence="2">Uncharacterized protein</fullName>
    </submittedName>
</protein>
<feature type="chain" id="PRO_5019558262" evidence="1">
    <location>
        <begin position="29"/>
        <end position="430"/>
    </location>
</feature>
<reference evidence="2 3" key="1">
    <citation type="submission" date="2018-11" db="EMBL/GenBank/DDBJ databases">
        <title>Genome sequence of Saitozyma podzolica DSM 27192.</title>
        <authorList>
            <person name="Aliyu H."/>
            <person name="Gorte O."/>
            <person name="Ochsenreither K."/>
        </authorList>
    </citation>
    <scope>NUCLEOTIDE SEQUENCE [LARGE SCALE GENOMIC DNA]</scope>
    <source>
        <strain evidence="2 3">DSM 27192</strain>
    </source>
</reference>
<dbReference type="Proteomes" id="UP000279259">
    <property type="component" value="Unassembled WGS sequence"/>
</dbReference>
<organism evidence="2 3">
    <name type="scientific">Saitozyma podzolica</name>
    <dbReference type="NCBI Taxonomy" id="1890683"/>
    <lineage>
        <taxon>Eukaryota</taxon>
        <taxon>Fungi</taxon>
        <taxon>Dikarya</taxon>
        <taxon>Basidiomycota</taxon>
        <taxon>Agaricomycotina</taxon>
        <taxon>Tremellomycetes</taxon>
        <taxon>Tremellales</taxon>
        <taxon>Trimorphomycetaceae</taxon>
        <taxon>Saitozyma</taxon>
    </lineage>
</organism>
<name>A0A427YHN3_9TREE</name>
<dbReference type="AlphaFoldDB" id="A0A427YHN3"/>
<accession>A0A427YHN3</accession>
<feature type="signal peptide" evidence="1">
    <location>
        <begin position="1"/>
        <end position="28"/>
    </location>
</feature>
<proteinExistence type="predicted"/>
<dbReference type="EMBL" id="RSCD01000010">
    <property type="protein sequence ID" value="RSH90608.1"/>
    <property type="molecule type" value="Genomic_DNA"/>
</dbReference>
<sequence>MNPMRRPTAARYAWAVVGLCCFSLVAVSLSPDLSRGSAVKTPLTDWFESHPLSLFSPTSRREQLRLLLSSLGPEPDVPDRSQGDGIKYTDVHPGRVCVFQADDRALQTPKAMSLDDPSFIRSHTPEEAWALHYGHSLTYWHTKLWTIRHGYRLLRLPSEEVPGRVPLWSKIPPMLRMTKDRSCDYLVWMDSDVFHLLMKRTDSSLSHVPIPGLKFTSPLPRPGAGILTHGHAPPVGMHDGHIIAVAKDATDVDGGYNTGFLILRGGDRAERLIQDWLDCPDKGAGASGLAIDGVGQTLTRAAKRWVLGLATDFRRSPAASTGKEEPWQTKASLASSWYVARSPYRSMPKLLEEDVVTEIPCMEATGNTKSYDYGTGCNGTIVTHECTMCCRYTVAVADAPGRLNGKQVLAQEIISLSAFQLLSMVEQADD</sequence>